<keyword evidence="2" id="KW-1133">Transmembrane helix</keyword>
<dbReference type="Gene3D" id="3.40.50.720">
    <property type="entry name" value="NAD(P)-binding Rossmann-like Domain"/>
    <property type="match status" value="2"/>
</dbReference>
<evidence type="ECO:0000259" key="3">
    <source>
        <dbReference type="Pfam" id="PF02719"/>
    </source>
</evidence>
<dbReference type="Proteomes" id="UP001060325">
    <property type="component" value="Chromosome"/>
</dbReference>
<dbReference type="RefSeq" id="WP_255177893.1">
    <property type="nucleotide sequence ID" value="NZ_CP101462.1"/>
</dbReference>
<comment type="similarity">
    <text evidence="1">Belongs to the polysaccharide synthase family.</text>
</comment>
<keyword evidence="2" id="KW-0812">Transmembrane</keyword>
<accession>A0ABY5FQE7</accession>
<protein>
    <submittedName>
        <fullName evidence="4">Polysaccharide biosynthesis protein</fullName>
    </submittedName>
</protein>
<reference evidence="4" key="1">
    <citation type="submission" date="2022-07" db="EMBL/GenBank/DDBJ databases">
        <title>Complete genome of CX2.</title>
        <authorList>
            <person name="Cao G."/>
        </authorList>
    </citation>
    <scope>NUCLEOTIDE SEQUENCE</scope>
    <source>
        <strain evidence="4">CX2</strain>
    </source>
</reference>
<organism evidence="4 5">
    <name type="scientific">Exiguobacterium aurantiacum</name>
    <dbReference type="NCBI Taxonomy" id="33987"/>
    <lineage>
        <taxon>Bacteria</taxon>
        <taxon>Bacillati</taxon>
        <taxon>Bacillota</taxon>
        <taxon>Bacilli</taxon>
        <taxon>Bacillales</taxon>
        <taxon>Bacillales Family XII. Incertae Sedis</taxon>
        <taxon>Exiguobacterium</taxon>
    </lineage>
</organism>
<feature type="domain" description="Polysaccharide biosynthesis protein CapD-like" evidence="3">
    <location>
        <begin position="298"/>
        <end position="578"/>
    </location>
</feature>
<dbReference type="EMBL" id="CP101462">
    <property type="protein sequence ID" value="UTT43514.1"/>
    <property type="molecule type" value="Genomic_DNA"/>
</dbReference>
<gene>
    <name evidence="4" type="ORF">NMQ00_03160</name>
</gene>
<name>A0ABY5FQE7_9BACL</name>
<feature type="transmembrane region" description="Helical" evidence="2">
    <location>
        <begin position="82"/>
        <end position="105"/>
    </location>
</feature>
<dbReference type="InterPro" id="IPR003869">
    <property type="entry name" value="Polysac_CapD-like"/>
</dbReference>
<dbReference type="PANTHER" id="PTHR43318">
    <property type="entry name" value="UDP-N-ACETYLGLUCOSAMINE 4,6-DEHYDRATASE"/>
    <property type="match status" value="1"/>
</dbReference>
<evidence type="ECO:0000256" key="1">
    <source>
        <dbReference type="ARBA" id="ARBA00007430"/>
    </source>
</evidence>
<evidence type="ECO:0000313" key="4">
    <source>
        <dbReference type="EMBL" id="UTT43514.1"/>
    </source>
</evidence>
<dbReference type="InterPro" id="IPR036291">
    <property type="entry name" value="NAD(P)-bd_dom_sf"/>
</dbReference>
<evidence type="ECO:0000256" key="2">
    <source>
        <dbReference type="SAM" id="Phobius"/>
    </source>
</evidence>
<feature type="transmembrane region" description="Helical" evidence="2">
    <location>
        <begin position="15"/>
        <end position="36"/>
    </location>
</feature>
<proteinExistence type="inferred from homology"/>
<keyword evidence="5" id="KW-1185">Reference proteome</keyword>
<sequence>MSIPELSRKSFRTSFLVVIDIIAILSSMFVTYFFLYPLEFIGNVDRNHFIESALLYSALFIVMSGISRLYRVAWRFASMSEAIRLAVTLIMSTLTLYVLQFAVYGEAMERMLFLSFCLSLLLLGGIRLGSRIYVTWKQDRRLVLGGRKMKIRKSEKRTLIVGAGQAGRMLVRQINQSDNHRMNPVGFIDDNSHLQNLIVNGVRVLGTLGELESVVENHGIDKIVFAIPSMNYQDRLAVIKRAKALCTNVHTLPMIEEVAAGKVAVNQMRQVSIDDLLGREPVELDISGIQSEVEGRTVLVTGAGGSIGSEICRQILKFSPGRLLLLGHGENSIYLIERELRELNLDVDLIPVIADVQDVERLREVFMKYSPHLVFHAAAHKHVPLMEANPHEAVKNNIYGTRNVAEMANEFGVDRFVMISTDKAVNPTNVMGSTKRVAEMVVQNLAKRSQTKYAIVRFGNVLGSRGSVIPLFKTQIEKGGPVTVTHPDMTRYFMTIPEASRLVIQAGTLADGGEVFVLDMGEPVKIVDLARNMIKLSGFTEEQISIEFSGIRPGEKMFEELLKEGEVHPEAVYPKIFTGIVTEEADLEGKLTRMNELKTSEALGLYLINWANDCLDSVKHNQIKETV</sequence>
<dbReference type="PANTHER" id="PTHR43318:SF1">
    <property type="entry name" value="POLYSACCHARIDE BIOSYNTHESIS PROTEIN EPSC-RELATED"/>
    <property type="match status" value="1"/>
</dbReference>
<dbReference type="InterPro" id="IPR051203">
    <property type="entry name" value="Polysaccharide_Synthase-Rel"/>
</dbReference>
<dbReference type="CDD" id="cd05237">
    <property type="entry name" value="UDP_invert_4-6DH_SDR_e"/>
    <property type="match status" value="1"/>
</dbReference>
<dbReference type="SUPFAM" id="SSF51735">
    <property type="entry name" value="NAD(P)-binding Rossmann-fold domains"/>
    <property type="match status" value="2"/>
</dbReference>
<feature type="transmembrane region" description="Helical" evidence="2">
    <location>
        <begin position="48"/>
        <end position="70"/>
    </location>
</feature>
<dbReference type="Pfam" id="PF13727">
    <property type="entry name" value="CoA_binding_3"/>
    <property type="match status" value="1"/>
</dbReference>
<dbReference type="Pfam" id="PF02719">
    <property type="entry name" value="Polysacc_synt_2"/>
    <property type="match status" value="1"/>
</dbReference>
<keyword evidence="2" id="KW-0472">Membrane</keyword>
<evidence type="ECO:0000313" key="5">
    <source>
        <dbReference type="Proteomes" id="UP001060325"/>
    </source>
</evidence>